<dbReference type="RefSeq" id="XP_013401019.1">
    <property type="nucleotide sequence ID" value="XM_013545565.1"/>
</dbReference>
<evidence type="ECO:0000259" key="2">
    <source>
        <dbReference type="PROSITE" id="PS50222"/>
    </source>
</evidence>
<evidence type="ECO:0000313" key="3">
    <source>
        <dbReference type="Proteomes" id="UP000085678"/>
    </source>
</evidence>
<dbReference type="GO" id="GO:0005509">
    <property type="term" value="F:calcium ion binding"/>
    <property type="evidence" value="ECO:0007669"/>
    <property type="project" value="InterPro"/>
</dbReference>
<evidence type="ECO:0000313" key="4">
    <source>
        <dbReference type="RefSeq" id="XP_013401019.1"/>
    </source>
</evidence>
<dbReference type="GeneID" id="106166903"/>
<sequence>MGTHSFGAENGQKDEPDIGDEWRAKIVRFFSKLDADKDGIVDRRDYVDKTVERARRYFGADKINDFNDTISEAWLSFWSVSEDEYRGSLDEKDAIWIHKRLFKVNKLDESNRDWAEGLFRAADGDDNEELSVYEHKAFCRVFNVQEGFDKSFKCIDGNQNGSIDKEEFLQAAHDYFYNRKEDSWFFGV</sequence>
<keyword evidence="1" id="KW-0106">Calcium</keyword>
<dbReference type="Proteomes" id="UP000085678">
    <property type="component" value="Unplaced"/>
</dbReference>
<dbReference type="Gene3D" id="1.10.238.10">
    <property type="entry name" value="EF-hand"/>
    <property type="match status" value="1"/>
</dbReference>
<dbReference type="SUPFAM" id="SSF47473">
    <property type="entry name" value="EF-hand"/>
    <property type="match status" value="1"/>
</dbReference>
<feature type="domain" description="EF-hand" evidence="2">
    <location>
        <begin position="143"/>
        <end position="178"/>
    </location>
</feature>
<dbReference type="KEGG" id="lak:106166903"/>
<organism evidence="3 4">
    <name type="scientific">Lingula anatina</name>
    <name type="common">Brachiopod</name>
    <name type="synonym">Lingula unguis</name>
    <dbReference type="NCBI Taxonomy" id="7574"/>
    <lineage>
        <taxon>Eukaryota</taxon>
        <taxon>Metazoa</taxon>
        <taxon>Spiralia</taxon>
        <taxon>Lophotrochozoa</taxon>
        <taxon>Brachiopoda</taxon>
        <taxon>Linguliformea</taxon>
        <taxon>Lingulata</taxon>
        <taxon>Lingulida</taxon>
        <taxon>Linguloidea</taxon>
        <taxon>Lingulidae</taxon>
        <taxon>Lingula</taxon>
    </lineage>
</organism>
<evidence type="ECO:0000256" key="1">
    <source>
        <dbReference type="ARBA" id="ARBA00022837"/>
    </source>
</evidence>
<accession>A0A1S3IU06</accession>
<proteinExistence type="predicted"/>
<gene>
    <name evidence="4" type="primary">LOC106166903</name>
</gene>
<name>A0A1S3IU06_LINAN</name>
<dbReference type="Pfam" id="PF13202">
    <property type="entry name" value="EF-hand_5"/>
    <property type="match status" value="2"/>
</dbReference>
<dbReference type="AlphaFoldDB" id="A0A1S3IU06"/>
<dbReference type="PROSITE" id="PS50222">
    <property type="entry name" value="EF_HAND_2"/>
    <property type="match status" value="1"/>
</dbReference>
<dbReference type="SMART" id="SM00054">
    <property type="entry name" value="EFh"/>
    <property type="match status" value="2"/>
</dbReference>
<dbReference type="InterPro" id="IPR011992">
    <property type="entry name" value="EF-hand-dom_pair"/>
</dbReference>
<dbReference type="PROSITE" id="PS00018">
    <property type="entry name" value="EF_HAND_1"/>
    <property type="match status" value="2"/>
</dbReference>
<dbReference type="InterPro" id="IPR002048">
    <property type="entry name" value="EF_hand_dom"/>
</dbReference>
<keyword evidence="3" id="KW-1185">Reference proteome</keyword>
<protein>
    <submittedName>
        <fullName evidence="4">Sarcoplasmic calcium-binding protein-like</fullName>
    </submittedName>
</protein>
<dbReference type="InterPro" id="IPR018247">
    <property type="entry name" value="EF_Hand_1_Ca_BS"/>
</dbReference>
<dbReference type="InParanoid" id="A0A1S3IU06"/>
<reference evidence="4" key="1">
    <citation type="submission" date="2025-08" db="UniProtKB">
        <authorList>
            <consortium name="RefSeq"/>
        </authorList>
    </citation>
    <scope>IDENTIFICATION</scope>
    <source>
        <tissue evidence="4">Gonads</tissue>
    </source>
</reference>